<accession>A0A917DSV2</accession>
<dbReference type="Gene3D" id="2.170.130.10">
    <property type="entry name" value="TonB-dependent receptor, plug domain"/>
    <property type="match status" value="1"/>
</dbReference>
<dbReference type="GO" id="GO:0015344">
    <property type="term" value="F:siderophore uptake transmembrane transporter activity"/>
    <property type="evidence" value="ECO:0007669"/>
    <property type="project" value="TreeGrafter"/>
</dbReference>
<name>A0A917DSV2_9BACT</name>
<evidence type="ECO:0000259" key="9">
    <source>
        <dbReference type="Pfam" id="PF07715"/>
    </source>
</evidence>
<reference evidence="10" key="1">
    <citation type="journal article" date="2014" name="Int. J. Syst. Evol. Microbiol.">
        <title>Complete genome sequence of Corynebacterium casei LMG S-19264T (=DSM 44701T), isolated from a smear-ripened cheese.</title>
        <authorList>
            <consortium name="US DOE Joint Genome Institute (JGI-PGF)"/>
            <person name="Walter F."/>
            <person name="Albersmeier A."/>
            <person name="Kalinowski J."/>
            <person name="Ruckert C."/>
        </authorList>
    </citation>
    <scope>NUCLEOTIDE SEQUENCE</scope>
    <source>
        <strain evidence="10">CGMCC 1.15958</strain>
    </source>
</reference>
<reference evidence="10" key="2">
    <citation type="submission" date="2020-09" db="EMBL/GenBank/DDBJ databases">
        <authorList>
            <person name="Sun Q."/>
            <person name="Zhou Y."/>
        </authorList>
    </citation>
    <scope>NUCLEOTIDE SEQUENCE</scope>
    <source>
        <strain evidence="10">CGMCC 1.15958</strain>
    </source>
</reference>
<dbReference type="SUPFAM" id="SSF49464">
    <property type="entry name" value="Carboxypeptidase regulatory domain-like"/>
    <property type="match status" value="1"/>
</dbReference>
<dbReference type="PANTHER" id="PTHR30069">
    <property type="entry name" value="TONB-DEPENDENT OUTER MEMBRANE RECEPTOR"/>
    <property type="match status" value="1"/>
</dbReference>
<dbReference type="InterPro" id="IPR037066">
    <property type="entry name" value="Plug_dom_sf"/>
</dbReference>
<keyword evidence="5" id="KW-0732">Signal</keyword>
<keyword evidence="3 8" id="KW-1134">Transmembrane beta strand</keyword>
<dbReference type="Pfam" id="PF07715">
    <property type="entry name" value="Plug"/>
    <property type="match status" value="1"/>
</dbReference>
<proteinExistence type="inferred from homology"/>
<keyword evidence="4 8" id="KW-0812">Transmembrane</keyword>
<evidence type="ECO:0000256" key="7">
    <source>
        <dbReference type="ARBA" id="ARBA00023237"/>
    </source>
</evidence>
<dbReference type="EMBL" id="BMKK01000006">
    <property type="protein sequence ID" value="GGD65453.1"/>
    <property type="molecule type" value="Genomic_DNA"/>
</dbReference>
<gene>
    <name evidence="10" type="ORF">GCM10011514_31880</name>
</gene>
<evidence type="ECO:0000313" key="10">
    <source>
        <dbReference type="EMBL" id="GGD65453.1"/>
    </source>
</evidence>
<evidence type="ECO:0000256" key="8">
    <source>
        <dbReference type="PROSITE-ProRule" id="PRU01360"/>
    </source>
</evidence>
<dbReference type="InterPro" id="IPR036942">
    <property type="entry name" value="Beta-barrel_TonB_sf"/>
</dbReference>
<evidence type="ECO:0000256" key="5">
    <source>
        <dbReference type="ARBA" id="ARBA00022729"/>
    </source>
</evidence>
<comment type="subcellular location">
    <subcellularLocation>
        <location evidence="1 8">Cell outer membrane</location>
        <topology evidence="1 8">Multi-pass membrane protein</topology>
    </subcellularLocation>
</comment>
<comment type="similarity">
    <text evidence="8">Belongs to the TonB-dependent receptor family.</text>
</comment>
<organism evidence="10 11">
    <name type="scientific">Emticicia aquatilis</name>
    <dbReference type="NCBI Taxonomy" id="1537369"/>
    <lineage>
        <taxon>Bacteria</taxon>
        <taxon>Pseudomonadati</taxon>
        <taxon>Bacteroidota</taxon>
        <taxon>Cytophagia</taxon>
        <taxon>Cytophagales</taxon>
        <taxon>Leadbetterellaceae</taxon>
        <taxon>Emticicia</taxon>
    </lineage>
</organism>
<dbReference type="InterPro" id="IPR008969">
    <property type="entry name" value="CarboxyPept-like_regulatory"/>
</dbReference>
<keyword evidence="7 8" id="KW-0998">Cell outer membrane</keyword>
<protein>
    <recommendedName>
        <fullName evidence="9">TonB-dependent receptor plug domain-containing protein</fullName>
    </recommendedName>
</protein>
<keyword evidence="2 8" id="KW-0813">Transport</keyword>
<evidence type="ECO:0000256" key="4">
    <source>
        <dbReference type="ARBA" id="ARBA00022692"/>
    </source>
</evidence>
<evidence type="ECO:0000256" key="2">
    <source>
        <dbReference type="ARBA" id="ARBA00022448"/>
    </source>
</evidence>
<dbReference type="Pfam" id="PF13715">
    <property type="entry name" value="CarbopepD_reg_2"/>
    <property type="match status" value="1"/>
</dbReference>
<keyword evidence="6 8" id="KW-0472">Membrane</keyword>
<dbReference type="InterPro" id="IPR012910">
    <property type="entry name" value="Plug_dom"/>
</dbReference>
<dbReference type="Gene3D" id="2.40.170.20">
    <property type="entry name" value="TonB-dependent receptor, beta-barrel domain"/>
    <property type="match status" value="1"/>
</dbReference>
<dbReference type="GO" id="GO:0009279">
    <property type="term" value="C:cell outer membrane"/>
    <property type="evidence" value="ECO:0007669"/>
    <property type="project" value="UniProtKB-SubCell"/>
</dbReference>
<feature type="domain" description="TonB-dependent receptor plug" evidence="9">
    <location>
        <begin position="95"/>
        <end position="202"/>
    </location>
</feature>
<comment type="caution">
    <text evidence="10">The sequence shown here is derived from an EMBL/GenBank/DDBJ whole genome shotgun (WGS) entry which is preliminary data.</text>
</comment>
<evidence type="ECO:0000256" key="3">
    <source>
        <dbReference type="ARBA" id="ARBA00022452"/>
    </source>
</evidence>
<evidence type="ECO:0000256" key="6">
    <source>
        <dbReference type="ARBA" id="ARBA00023136"/>
    </source>
</evidence>
<evidence type="ECO:0000313" key="11">
    <source>
        <dbReference type="Proteomes" id="UP000609064"/>
    </source>
</evidence>
<evidence type="ECO:0000256" key="1">
    <source>
        <dbReference type="ARBA" id="ARBA00004571"/>
    </source>
</evidence>
<dbReference type="InterPro" id="IPR039426">
    <property type="entry name" value="TonB-dep_rcpt-like"/>
</dbReference>
<dbReference type="GO" id="GO:0044718">
    <property type="term" value="P:siderophore transmembrane transport"/>
    <property type="evidence" value="ECO:0007669"/>
    <property type="project" value="TreeGrafter"/>
</dbReference>
<dbReference type="Proteomes" id="UP000609064">
    <property type="component" value="Unassembled WGS sequence"/>
</dbReference>
<dbReference type="PROSITE" id="PS52016">
    <property type="entry name" value="TONB_DEPENDENT_REC_3"/>
    <property type="match status" value="1"/>
</dbReference>
<sequence length="1073" mass="113624">MSGTVTDANTKEPLIGVSVQVKGKVIGTITNSKGEFAFNVSTPPPFSIVISSVGYESQEVSVSGNSASINIALKEQAVLGQEVVVSASRVEESVLKSPAAIEKMDIRTIRETASPSFYDALANMKGIDMTTQGLLFKSINMRGFGATGNPRTVQMIDGMDNQAPGLNFPVDNIVGMPELDVENVEVLPGAASALYGPNAINGLVLMNSKSPFLYQGLSATLKAGVMSASNRDVVNTPMTDFSMRYAKASKNNKFAFKVNLAYITAKDWQATNYSNLNLGGVENGTRGAGVKTDYDGMNIYGDEVQANMTTVANGLIAAKLLPSAALALVPNVNVSRTGFLEKDMVDYNTKSFKTNLAAHYRINEKVELVGQVNYGYGTTVYTGTGRYSLRNFNLTQAKLELRGDNFTLRAYTTQERSGQSYTAGLAAVAMLNSIKPHATWFGEYVGAFVAARSAGQSEEQAGIAARGVADKGMPTPGTAEYTTLLNKFRDAAIVDGGGAFLDKTNMYHAEGVYNFKNQIKFVDLLVGANVRQYSLRSNGTLFADKKEGRSGTIPINEYGAFAQAAKSLFKDHLKLSASIRYDKSQNFDGFFTPRLSAVASFGQQNFRVSYQTGYRIPTTQNQYIDLRTPSGTLIGGQPEFDTRYNLANGVDLATLTDFSRNPSKYITADVLAKAQAYATAAVTAQATPQITAGVNAAIQQSVLQAVTAGATQQIQAGVLAAVTQQITAGVTAQVNAAVAAGQLAASAAAAAIQAGVAQQLALPATQATIQASVQQQLALPATQAGIQAGVAANLPAAIAANFQPAFNAELAKALAANVPGVTAQVAPAFGLAALPKYKAAALKPEKISSYEIGYKGLIAKKLFIDSYFYTSKYTNFIGGTAILVPTAAAAPGLPIESGLSGASTRSAYSRVANSKEKITANGFAISGNYSLSKGFNVGVNYAQNNLKGFTASPEQQYAGYNTPKNRYNLSFGKRLNSGDKFGFNVNLRHQDEFVWQASFNQPTTTGVASFTNTIVPAVTTFDAQVSYKLASMKSIIKLGGTNIGGKPYIQAFGSAAVGSMYYVAITFDELLNK</sequence>
<dbReference type="PANTHER" id="PTHR30069:SF29">
    <property type="entry name" value="HEMOGLOBIN AND HEMOGLOBIN-HAPTOGLOBIN-BINDING PROTEIN 1-RELATED"/>
    <property type="match status" value="1"/>
</dbReference>
<dbReference type="SUPFAM" id="SSF56935">
    <property type="entry name" value="Porins"/>
    <property type="match status" value="2"/>
</dbReference>
<dbReference type="AlphaFoldDB" id="A0A917DSV2"/>
<keyword evidence="11" id="KW-1185">Reference proteome</keyword>
<dbReference type="Gene3D" id="2.60.40.1120">
    <property type="entry name" value="Carboxypeptidase-like, regulatory domain"/>
    <property type="match status" value="1"/>
</dbReference>